<dbReference type="Pfam" id="PF00563">
    <property type="entry name" value="EAL"/>
    <property type="match status" value="1"/>
</dbReference>
<dbReference type="PROSITE" id="PS50887">
    <property type="entry name" value="GGDEF"/>
    <property type="match status" value="1"/>
</dbReference>
<dbReference type="SUPFAM" id="SSF55073">
    <property type="entry name" value="Nucleotide cyclase"/>
    <property type="match status" value="1"/>
</dbReference>
<evidence type="ECO:0000259" key="1">
    <source>
        <dbReference type="PROSITE" id="PS50883"/>
    </source>
</evidence>
<gene>
    <name evidence="3" type="ORF">HUE57_15755</name>
</gene>
<proteinExistence type="predicted"/>
<reference evidence="3 4" key="1">
    <citation type="submission" date="2020-05" db="EMBL/GenBank/DDBJ databases">
        <title>Horizontal transmission and recombination maintain forever young bacterial symbiont genomes.</title>
        <authorList>
            <person name="Russell S.L."/>
            <person name="Pepper-Tunick E."/>
            <person name="Svedberg J."/>
            <person name="Byrne A."/>
            <person name="Ruelas Castillo J."/>
            <person name="Vollmers C."/>
            <person name="Beinart R.A."/>
            <person name="Corbett-Detig R."/>
        </authorList>
    </citation>
    <scope>NUCLEOTIDE SEQUENCE [LARGE SCALE GENOMIC DNA]</scope>
    <source>
        <strain evidence="3">Santa_Monica_outfall</strain>
    </source>
</reference>
<protein>
    <submittedName>
        <fullName evidence="3">EAL domain-containing protein</fullName>
    </submittedName>
</protein>
<dbReference type="SMART" id="SM00052">
    <property type="entry name" value="EAL"/>
    <property type="match status" value="1"/>
</dbReference>
<evidence type="ECO:0000259" key="2">
    <source>
        <dbReference type="PROSITE" id="PS50887"/>
    </source>
</evidence>
<dbReference type="SMART" id="SM00267">
    <property type="entry name" value="GGDEF"/>
    <property type="match status" value="1"/>
</dbReference>
<dbReference type="InterPro" id="IPR043128">
    <property type="entry name" value="Rev_trsase/Diguanyl_cyclase"/>
</dbReference>
<organism evidence="3 4">
    <name type="scientific">Candidatus Reidiella endopervernicosa</name>
    <dbReference type="NCBI Taxonomy" id="2738883"/>
    <lineage>
        <taxon>Bacteria</taxon>
        <taxon>Pseudomonadati</taxon>
        <taxon>Pseudomonadota</taxon>
        <taxon>Gammaproteobacteria</taxon>
        <taxon>Candidatus Reidiella</taxon>
    </lineage>
</organism>
<accession>A0A6N0HZ07</accession>
<dbReference type="PANTHER" id="PTHR33121">
    <property type="entry name" value="CYCLIC DI-GMP PHOSPHODIESTERASE PDEF"/>
    <property type="match status" value="1"/>
</dbReference>
<feature type="domain" description="EAL" evidence="1">
    <location>
        <begin position="245"/>
        <end position="493"/>
    </location>
</feature>
<dbReference type="Pfam" id="PF00990">
    <property type="entry name" value="GGDEF"/>
    <property type="match status" value="1"/>
</dbReference>
<dbReference type="InterPro" id="IPR000160">
    <property type="entry name" value="GGDEF_dom"/>
</dbReference>
<dbReference type="PROSITE" id="PS50883">
    <property type="entry name" value="EAL"/>
    <property type="match status" value="1"/>
</dbReference>
<dbReference type="EMBL" id="CP054491">
    <property type="protein sequence ID" value="QKQ27579.1"/>
    <property type="molecule type" value="Genomic_DNA"/>
</dbReference>
<keyword evidence="4" id="KW-1185">Reference proteome</keyword>
<dbReference type="InterPro" id="IPR001633">
    <property type="entry name" value="EAL_dom"/>
</dbReference>
<dbReference type="Gene3D" id="3.30.70.270">
    <property type="match status" value="1"/>
</dbReference>
<dbReference type="InterPro" id="IPR050706">
    <property type="entry name" value="Cyclic-di-GMP_PDE-like"/>
</dbReference>
<dbReference type="Proteomes" id="UP000509658">
    <property type="component" value="Chromosome"/>
</dbReference>
<feature type="domain" description="GGDEF" evidence="2">
    <location>
        <begin position="100"/>
        <end position="234"/>
    </location>
</feature>
<dbReference type="InterPro" id="IPR029787">
    <property type="entry name" value="Nucleotide_cyclase"/>
</dbReference>
<dbReference type="CDD" id="cd01949">
    <property type="entry name" value="GGDEF"/>
    <property type="match status" value="1"/>
</dbReference>
<name>A0A6N0HZ07_9GAMM</name>
<sequence length="493" mass="55694">MRLSWIGQNYARYVFVNSLGMKALDQRFNELVNALKNGELTPINDNDLTFVDNSIELIVERLYGQLAYQASHDELTGLVNRREFERRLGLALDQAETGDVRHVVGFINIHQLETVRKLHGYGAGNQALKELSELLDGVLGDEGCTLSRMGVDEFSVLYEGLSVEEAYRISGKQVDRVQDYRFHFADTPYSVSISIGLVPITGESKFAPTVLNEAELACTVAKNAGRNTIKLYEQDDEKLQRLDSELDWTIRVNRILEEERIEPYIQEIAPISGQGKMHYEVLMRVVDREGKVEPPAEFIDAAEKHNLMHEVDRKMISKIFSWIDANPDAMREVGKLSINLSGQSLGSERLLEYVFEQLSTYSVPRKKICFEITETAAIGNFEDASDFIDEMRNLGCSFSLDDFGSGLSSYSYLKKLPVDYLKIDGVLVKDICTEPNDYAMVRSIKEVAHFMEKKVIAEYAENDAVVEKLAEIGVDYVQGYAIARPHPIADLEV</sequence>
<dbReference type="CDD" id="cd01948">
    <property type="entry name" value="EAL"/>
    <property type="match status" value="1"/>
</dbReference>
<dbReference type="SUPFAM" id="SSF141868">
    <property type="entry name" value="EAL domain-like"/>
    <property type="match status" value="1"/>
</dbReference>
<dbReference type="GO" id="GO:0071111">
    <property type="term" value="F:cyclic-guanylate-specific phosphodiesterase activity"/>
    <property type="evidence" value="ECO:0007669"/>
    <property type="project" value="InterPro"/>
</dbReference>
<dbReference type="InterPro" id="IPR035919">
    <property type="entry name" value="EAL_sf"/>
</dbReference>
<dbReference type="KEGG" id="rev:HUE57_15755"/>
<evidence type="ECO:0000313" key="3">
    <source>
        <dbReference type="EMBL" id="QKQ27579.1"/>
    </source>
</evidence>
<dbReference type="NCBIfam" id="TIGR00254">
    <property type="entry name" value="GGDEF"/>
    <property type="match status" value="1"/>
</dbReference>
<dbReference type="Gene3D" id="3.20.20.450">
    <property type="entry name" value="EAL domain"/>
    <property type="match status" value="1"/>
</dbReference>
<dbReference type="AlphaFoldDB" id="A0A6N0HZ07"/>
<dbReference type="PANTHER" id="PTHR33121:SF23">
    <property type="entry name" value="CYCLIC DI-GMP PHOSPHODIESTERASE PDEB"/>
    <property type="match status" value="1"/>
</dbReference>
<evidence type="ECO:0000313" key="4">
    <source>
        <dbReference type="Proteomes" id="UP000509658"/>
    </source>
</evidence>